<name>A0A6C0B5K8_9ZZZZ</name>
<organism evidence="1">
    <name type="scientific">viral metagenome</name>
    <dbReference type="NCBI Taxonomy" id="1070528"/>
    <lineage>
        <taxon>unclassified sequences</taxon>
        <taxon>metagenomes</taxon>
        <taxon>organismal metagenomes</taxon>
    </lineage>
</organism>
<dbReference type="EMBL" id="MN739082">
    <property type="protein sequence ID" value="QHS87535.1"/>
    <property type="molecule type" value="Genomic_DNA"/>
</dbReference>
<accession>A0A6C0B5K8</accession>
<reference evidence="1" key="1">
    <citation type="journal article" date="2020" name="Nature">
        <title>Giant virus diversity and host interactions through global metagenomics.</title>
        <authorList>
            <person name="Schulz F."/>
            <person name="Roux S."/>
            <person name="Paez-Espino D."/>
            <person name="Jungbluth S."/>
            <person name="Walsh D.A."/>
            <person name="Denef V.J."/>
            <person name="McMahon K.D."/>
            <person name="Konstantinidis K.T."/>
            <person name="Eloe-Fadrosh E.A."/>
            <person name="Kyrpides N.C."/>
            <person name="Woyke T."/>
        </authorList>
    </citation>
    <scope>NUCLEOTIDE SEQUENCE</scope>
    <source>
        <strain evidence="1">GVMAG-M-3300010157-4</strain>
    </source>
</reference>
<proteinExistence type="predicted"/>
<sequence length="133" mass="15230">MFDPSLLDLANFLPNDDTEVIIVGETVVAEYMAYSKEMWANRNYWLGGQVKVSMTEKITDELLNKVRKVNSDSGDYACNSWEMASIQRSQRQFSEIIVVVKRYRDVMRRRVLAELEKTPLNADVNGVIMSLCG</sequence>
<dbReference type="AlphaFoldDB" id="A0A6C0B5K8"/>
<evidence type="ECO:0000313" key="1">
    <source>
        <dbReference type="EMBL" id="QHS87535.1"/>
    </source>
</evidence>
<protein>
    <submittedName>
        <fullName evidence="1">Uncharacterized protein</fullName>
    </submittedName>
</protein>